<name>A0AB40DMH6_DROSZ</name>
<sequence length="276" mass="30832">MDICQERLNQEKCPTLDKKPTITKLEVIWQCPDRSLQRVRAQMAFSCKELEKALNSIQVHHKALQTEEEPRKLTLDKATSVGGFSIIPNRYAKEHLLKSKAYTRRASCVQEHSRPPSTEVRSNLPAFDVELRLLLTQYGVSAGQLTKMLQRFVIKELPGDQAGTPSLNIRETEQNARSRRKIQRFSEPSSDKDKDVSGYSGDDDSYATIAGGKDVEHQVVGNAELVAPNRSLSSSLATDSQEINELSTAAGLTAAFVRRHKCFQLLARQSRSPSPP</sequence>
<evidence type="ECO:0000313" key="2">
    <source>
        <dbReference type="Proteomes" id="UP001652628"/>
    </source>
</evidence>
<feature type="region of interest" description="Disordered" evidence="1">
    <location>
        <begin position="163"/>
        <end position="205"/>
    </location>
</feature>
<evidence type="ECO:0000256" key="1">
    <source>
        <dbReference type="SAM" id="MobiDB-lite"/>
    </source>
</evidence>
<organism evidence="2 3">
    <name type="scientific">Drosophila suzukii</name>
    <name type="common">Spotted-wing drosophila fruit fly</name>
    <dbReference type="NCBI Taxonomy" id="28584"/>
    <lineage>
        <taxon>Eukaryota</taxon>
        <taxon>Metazoa</taxon>
        <taxon>Ecdysozoa</taxon>
        <taxon>Arthropoda</taxon>
        <taxon>Hexapoda</taxon>
        <taxon>Insecta</taxon>
        <taxon>Pterygota</taxon>
        <taxon>Neoptera</taxon>
        <taxon>Endopterygota</taxon>
        <taxon>Diptera</taxon>
        <taxon>Brachycera</taxon>
        <taxon>Muscomorpha</taxon>
        <taxon>Ephydroidea</taxon>
        <taxon>Drosophilidae</taxon>
        <taxon>Drosophila</taxon>
        <taxon>Sophophora</taxon>
    </lineage>
</organism>
<gene>
    <name evidence="3" type="primary">LOC108014923</name>
</gene>
<dbReference type="RefSeq" id="XP_065723972.2">
    <property type="nucleotide sequence ID" value="XM_065867900.2"/>
</dbReference>
<accession>A0AB40DMH6</accession>
<dbReference type="Proteomes" id="UP001652628">
    <property type="component" value="Chromosome X"/>
</dbReference>
<protein>
    <submittedName>
        <fullName evidence="3">Uncharacterized protein</fullName>
    </submittedName>
</protein>
<reference evidence="3" key="1">
    <citation type="submission" date="2025-08" db="UniProtKB">
        <authorList>
            <consortium name="RefSeq"/>
        </authorList>
    </citation>
    <scope>IDENTIFICATION</scope>
</reference>
<proteinExistence type="predicted"/>
<dbReference type="GeneID" id="108014923"/>
<dbReference type="AlphaFoldDB" id="A0AB40DMH6"/>
<evidence type="ECO:0000313" key="3">
    <source>
        <dbReference type="RefSeq" id="XP_065723972.2"/>
    </source>
</evidence>
<keyword evidence="2" id="KW-1185">Reference proteome</keyword>